<evidence type="ECO:0000313" key="4">
    <source>
        <dbReference type="Proteomes" id="UP000271974"/>
    </source>
</evidence>
<feature type="transmembrane region" description="Helical" evidence="2">
    <location>
        <begin position="128"/>
        <end position="148"/>
    </location>
</feature>
<protein>
    <submittedName>
        <fullName evidence="3">Uncharacterized protein</fullName>
    </submittedName>
</protein>
<comment type="caution">
    <text evidence="3">The sequence shown here is derived from an EMBL/GenBank/DDBJ whole genome shotgun (WGS) entry which is preliminary data.</text>
</comment>
<feature type="region of interest" description="Disordered" evidence="1">
    <location>
        <begin position="1"/>
        <end position="30"/>
    </location>
</feature>
<dbReference type="EMBL" id="RQTK01000340">
    <property type="protein sequence ID" value="RUS81380.1"/>
    <property type="molecule type" value="Genomic_DNA"/>
</dbReference>
<keyword evidence="2" id="KW-0472">Membrane</keyword>
<gene>
    <name evidence="3" type="ORF">EGW08_010852</name>
</gene>
<dbReference type="OrthoDB" id="6154187at2759"/>
<sequence>MRTRGRTSSSGRAGGRASNHLASSREGKGPGLFGPGRTNFLEMATLVFMLVYLLMCVTVTSERTKTPEEEDRAVPYPSVATRYSDLTLSPSLSVRKASTILNKECAYSFVFIVVVVGGGANSGAGVGVGGGCGVSGGVVVVVNLPVYVHCLEARKKFWSIADQDGQRNSHSRLICSQLKRGCLRKFPRRNQYGDGNTWRGILGDLVHHMIVSFAGLLLGLAPMRAGPTGPLIDEALGTPDFDRAAKQGVTKKMILQAS</sequence>
<accession>A0A3S1HKH4</accession>
<keyword evidence="2" id="KW-1133">Transmembrane helix</keyword>
<dbReference type="Proteomes" id="UP000271974">
    <property type="component" value="Unassembled WGS sequence"/>
</dbReference>
<name>A0A3S1HKH4_ELYCH</name>
<feature type="transmembrane region" description="Helical" evidence="2">
    <location>
        <begin position="105"/>
        <end position="122"/>
    </location>
</feature>
<evidence type="ECO:0000256" key="2">
    <source>
        <dbReference type="SAM" id="Phobius"/>
    </source>
</evidence>
<evidence type="ECO:0000256" key="1">
    <source>
        <dbReference type="SAM" id="MobiDB-lite"/>
    </source>
</evidence>
<keyword evidence="4" id="KW-1185">Reference proteome</keyword>
<proteinExistence type="predicted"/>
<feature type="compositionally biased region" description="Low complexity" evidence="1">
    <location>
        <begin position="1"/>
        <end position="18"/>
    </location>
</feature>
<organism evidence="3 4">
    <name type="scientific">Elysia chlorotica</name>
    <name type="common">Eastern emerald elysia</name>
    <name type="synonym">Sea slug</name>
    <dbReference type="NCBI Taxonomy" id="188477"/>
    <lineage>
        <taxon>Eukaryota</taxon>
        <taxon>Metazoa</taxon>
        <taxon>Spiralia</taxon>
        <taxon>Lophotrochozoa</taxon>
        <taxon>Mollusca</taxon>
        <taxon>Gastropoda</taxon>
        <taxon>Heterobranchia</taxon>
        <taxon>Euthyneura</taxon>
        <taxon>Panpulmonata</taxon>
        <taxon>Sacoglossa</taxon>
        <taxon>Placobranchoidea</taxon>
        <taxon>Plakobranchidae</taxon>
        <taxon>Elysia</taxon>
    </lineage>
</organism>
<keyword evidence="2" id="KW-0812">Transmembrane</keyword>
<reference evidence="3 4" key="1">
    <citation type="submission" date="2019-01" db="EMBL/GenBank/DDBJ databases">
        <title>A draft genome assembly of the solar-powered sea slug Elysia chlorotica.</title>
        <authorList>
            <person name="Cai H."/>
            <person name="Li Q."/>
            <person name="Fang X."/>
            <person name="Li J."/>
            <person name="Curtis N.E."/>
            <person name="Altenburger A."/>
            <person name="Shibata T."/>
            <person name="Feng M."/>
            <person name="Maeda T."/>
            <person name="Schwartz J.A."/>
            <person name="Shigenobu S."/>
            <person name="Lundholm N."/>
            <person name="Nishiyama T."/>
            <person name="Yang H."/>
            <person name="Hasebe M."/>
            <person name="Li S."/>
            <person name="Pierce S.K."/>
            <person name="Wang J."/>
        </authorList>
    </citation>
    <scope>NUCLEOTIDE SEQUENCE [LARGE SCALE GENOMIC DNA]</scope>
    <source>
        <strain evidence="3">EC2010</strain>
        <tissue evidence="3">Whole organism of an adult</tissue>
    </source>
</reference>
<dbReference type="AlphaFoldDB" id="A0A3S1HKH4"/>
<evidence type="ECO:0000313" key="3">
    <source>
        <dbReference type="EMBL" id="RUS81380.1"/>
    </source>
</evidence>